<evidence type="ECO:0000256" key="6">
    <source>
        <dbReference type="PROSITE-ProRule" id="PRU00169"/>
    </source>
</evidence>
<proteinExistence type="predicted"/>
<dbReference type="SUPFAM" id="SSF55874">
    <property type="entry name" value="ATPase domain of HSP90 chaperone/DNA topoisomerase II/histidine kinase"/>
    <property type="match status" value="1"/>
</dbReference>
<dbReference type="Gene3D" id="3.40.50.2300">
    <property type="match status" value="1"/>
</dbReference>
<dbReference type="Pfam" id="PF00512">
    <property type="entry name" value="HisKA"/>
    <property type="match status" value="1"/>
</dbReference>
<evidence type="ECO:0000259" key="9">
    <source>
        <dbReference type="PROSITE" id="PS50110"/>
    </source>
</evidence>
<evidence type="ECO:0000256" key="3">
    <source>
        <dbReference type="ARBA" id="ARBA00022553"/>
    </source>
</evidence>
<dbReference type="InterPro" id="IPR004358">
    <property type="entry name" value="Sig_transdc_His_kin-like_C"/>
</dbReference>
<dbReference type="Gene3D" id="1.10.287.130">
    <property type="match status" value="1"/>
</dbReference>
<dbReference type="InterPro" id="IPR036890">
    <property type="entry name" value="HATPase_C_sf"/>
</dbReference>
<gene>
    <name evidence="10" type="ORF">GJJ18_23630</name>
</gene>
<feature type="domain" description="Response regulatory" evidence="9">
    <location>
        <begin position="912"/>
        <end position="1026"/>
    </location>
</feature>
<dbReference type="InterPro" id="IPR003594">
    <property type="entry name" value="HATPase_dom"/>
</dbReference>
<dbReference type="CDD" id="cd16922">
    <property type="entry name" value="HATPase_EvgS-ArcB-TorS-like"/>
    <property type="match status" value="1"/>
</dbReference>
<feature type="transmembrane region" description="Helical" evidence="7">
    <location>
        <begin position="455"/>
        <end position="475"/>
    </location>
</feature>
<dbReference type="PRINTS" id="PR00344">
    <property type="entry name" value="BCTRLSENSOR"/>
</dbReference>
<name>A0A9J6S6J0_KLEPN</name>
<reference evidence="10" key="1">
    <citation type="submission" date="2019-10" db="EMBL/GenBank/DDBJ databases">
        <title>Molecular typing, antibiotic resistance determination and virulence profiling for 36 multidrug-resistant clinical Klebsiella pneumoniae isolates using second- and third-generation sequencing.</title>
        <authorList>
            <person name="Shelenkov A."/>
            <person name="Mikhaylova Y."/>
            <person name="Yanushevich Y."/>
            <person name="Samoilov A."/>
            <person name="Petrova L."/>
            <person name="Fomina V."/>
            <person name="Gusarov V."/>
            <person name="Zamyatin M."/>
            <person name="Shagin D."/>
        </authorList>
    </citation>
    <scope>NUCLEOTIDE SEQUENCE [LARGE SCALE GENOMIC DNA]</scope>
    <source>
        <strain evidence="10">CriePir115</strain>
    </source>
</reference>
<dbReference type="PANTHER" id="PTHR43047">
    <property type="entry name" value="TWO-COMPONENT HISTIDINE PROTEIN KINASE"/>
    <property type="match status" value="1"/>
</dbReference>
<sequence>MTVQQKAFKSRRQYNQWVTNQTLEDFALRYTPLSARRWSAGRVVMTALSAITFLALEAIGGALTLTYGFSYVVLAVLLVSLIIFLLSMPIAVTAARNGLDIDLLTRGAGFGYLGSTVTSLIYASFTFIFFALEAAIMAMALNMLFGLPLHVGYLIGSVVVIPLVTWGFTFISRFQQFTHVCWLLLQLLPFVMILQRDSGAVTRWTHYQGFMSANGSFDLLQLGAICSVLLSLVSQVGEQVDQVRFLPAPQPGKSWKWWCGVIAAGPGWIVIGAVKIMLGSFLAVLAYENGFGTELAVEPTHMYMVAFSYVTSSSSTMLALTGIFVVLSQLKINVTNAYAGSIAWSNFFLRLTHRHPGRVVWLFFNVGIALLLMELGVYRVFEDILGIYAVAATAWLGSVVADLTLNKWLGLRPREIEFRRAYLYDINPVGIGSMCLAMLCGLSALMGWFGPIAHAYASLLSLLVTFLAAPLIAWLTGGRYYLARSPVKAIVDECCICGNHFEKPEMSYCPFYQGSICSLCCSLDVQCNDACKPQARYGEQLFNFLGYFLRGKMLRAIDPRVWSFLSILLLFSSVIGILLMLVFVQMRTAFSGEAELLAATLWKVFFILLIVTGITTWLFVLTNKSRQIAQEELRLQSDRLLKEIIAHEATDGQLKQAKEAADEANLAKSRYLTGITHELRTPLNAMLGYAQLLEKADDIPPARKRGIGIIRRSGEHLANLIEGLLDISKIEAGKLEIHREGVRIGELVQQLVAMFDQQASDKGLTFNYNPPHWLPDVVMTDEKRLRQLLINLLSNAIKFTDRGDVTLDFQYRSEVAFFSIHDTGIGIDEANLERIFKPFERVSEDSGRVGTGLGLTITRLLTYIMGGDLQVESVRGAGTTFKLSLMLPSHSGVSYVPVEAAPVAGYSGPRRRVMVVDDDESHRLLMNDLLTPLGFIVHTASSAAAAMQLSVEMVPDIWLLDVAMPGMSGWQLLDRLRSRGDLQPVMMVSAEADEGKWRQIKNRGEVRYLVKPVQMTLLLENMGEMLNLDWIREGTTVARVAGTAAKATLSAQHRRELIEAASLGYVRGFRELLSRMRDEGQIGLAEAEQLEELAGRFRFDEIVSNLNRSAGDRDDSL</sequence>
<feature type="transmembrane region" description="Helical" evidence="7">
    <location>
        <begin position="151"/>
        <end position="170"/>
    </location>
</feature>
<dbReference type="EC" id="2.7.13.3" evidence="2"/>
<dbReference type="SMART" id="SM00388">
    <property type="entry name" value="HisKA"/>
    <property type="match status" value="1"/>
</dbReference>
<evidence type="ECO:0000259" key="8">
    <source>
        <dbReference type="PROSITE" id="PS50109"/>
    </source>
</evidence>
<organism evidence="10">
    <name type="scientific">Klebsiella pneumoniae</name>
    <dbReference type="NCBI Taxonomy" id="573"/>
    <lineage>
        <taxon>Bacteria</taxon>
        <taxon>Pseudomonadati</taxon>
        <taxon>Pseudomonadota</taxon>
        <taxon>Gammaproteobacteria</taxon>
        <taxon>Enterobacterales</taxon>
        <taxon>Enterobacteriaceae</taxon>
        <taxon>Klebsiella/Raoultella group</taxon>
        <taxon>Klebsiella</taxon>
        <taxon>Klebsiella pneumoniae complex</taxon>
    </lineage>
</organism>
<evidence type="ECO:0000313" key="10">
    <source>
        <dbReference type="EMBL" id="MRL38408.1"/>
    </source>
</evidence>
<feature type="transmembrane region" description="Helical" evidence="7">
    <location>
        <begin position="561"/>
        <end position="584"/>
    </location>
</feature>
<evidence type="ECO:0000256" key="1">
    <source>
        <dbReference type="ARBA" id="ARBA00000085"/>
    </source>
</evidence>
<evidence type="ECO:0000256" key="4">
    <source>
        <dbReference type="ARBA" id="ARBA00022679"/>
    </source>
</evidence>
<feature type="transmembrane region" description="Helical" evidence="7">
    <location>
        <begin position="177"/>
        <end position="195"/>
    </location>
</feature>
<keyword evidence="5" id="KW-0418">Kinase</keyword>
<dbReference type="CDD" id="cd00082">
    <property type="entry name" value="HisKA"/>
    <property type="match status" value="1"/>
</dbReference>
<comment type="caution">
    <text evidence="10">The sequence shown here is derived from an EMBL/GenBank/DDBJ whole genome shotgun (WGS) entry which is preliminary data.</text>
</comment>
<keyword evidence="7" id="KW-0812">Transmembrane</keyword>
<dbReference type="CDD" id="cd00156">
    <property type="entry name" value="REC"/>
    <property type="match status" value="1"/>
</dbReference>
<dbReference type="InterPro" id="IPR036097">
    <property type="entry name" value="HisK_dim/P_sf"/>
</dbReference>
<feature type="transmembrane region" description="Helical" evidence="7">
    <location>
        <begin position="426"/>
        <end position="449"/>
    </location>
</feature>
<dbReference type="SUPFAM" id="SSF52172">
    <property type="entry name" value="CheY-like"/>
    <property type="match status" value="1"/>
</dbReference>
<evidence type="ECO:0000256" key="7">
    <source>
        <dbReference type="SAM" id="Phobius"/>
    </source>
</evidence>
<keyword evidence="7" id="KW-1133">Transmembrane helix</keyword>
<keyword evidence="4" id="KW-0808">Transferase</keyword>
<dbReference type="AlphaFoldDB" id="A0A9J6S6J0"/>
<dbReference type="Gene3D" id="1.10.4160.10">
    <property type="entry name" value="Hydantoin permease"/>
    <property type="match status" value="1"/>
</dbReference>
<dbReference type="PROSITE" id="PS50110">
    <property type="entry name" value="RESPONSE_REGULATORY"/>
    <property type="match status" value="1"/>
</dbReference>
<feature type="transmembrane region" description="Helical" evidence="7">
    <location>
        <begin position="43"/>
        <end position="65"/>
    </location>
</feature>
<evidence type="ECO:0000256" key="5">
    <source>
        <dbReference type="ARBA" id="ARBA00022777"/>
    </source>
</evidence>
<dbReference type="SUPFAM" id="SSF47384">
    <property type="entry name" value="Homodimeric domain of signal transducing histidine kinase"/>
    <property type="match status" value="1"/>
</dbReference>
<dbReference type="EMBL" id="WJWF01000032">
    <property type="protein sequence ID" value="MRL38408.1"/>
    <property type="molecule type" value="Genomic_DNA"/>
</dbReference>
<dbReference type="InterPro" id="IPR003661">
    <property type="entry name" value="HisK_dim/P_dom"/>
</dbReference>
<dbReference type="Gene3D" id="3.30.565.10">
    <property type="entry name" value="Histidine kinase-like ATPase, C-terminal domain"/>
    <property type="match status" value="1"/>
</dbReference>
<dbReference type="SMART" id="SM00448">
    <property type="entry name" value="REC"/>
    <property type="match status" value="1"/>
</dbReference>
<dbReference type="Pfam" id="PF02518">
    <property type="entry name" value="HATPase_c"/>
    <property type="match status" value="1"/>
</dbReference>
<protein>
    <recommendedName>
        <fullName evidence="2">histidine kinase</fullName>
        <ecNumber evidence="2">2.7.13.3</ecNumber>
    </recommendedName>
</protein>
<dbReference type="InterPro" id="IPR001789">
    <property type="entry name" value="Sig_transdc_resp-reg_receiver"/>
</dbReference>
<feature type="modified residue" description="4-aspartylphosphate" evidence="6">
    <location>
        <position position="961"/>
    </location>
</feature>
<feature type="transmembrane region" description="Helical" evidence="7">
    <location>
        <begin position="257"/>
        <end position="286"/>
    </location>
</feature>
<keyword evidence="3 6" id="KW-0597">Phosphoprotein</keyword>
<feature type="transmembrane region" description="Helical" evidence="7">
    <location>
        <begin position="71"/>
        <end position="99"/>
    </location>
</feature>
<feature type="transmembrane region" description="Helical" evidence="7">
    <location>
        <begin position="596"/>
        <end position="620"/>
    </location>
</feature>
<dbReference type="InterPro" id="IPR005467">
    <property type="entry name" value="His_kinase_dom"/>
</dbReference>
<dbReference type="PROSITE" id="PS50109">
    <property type="entry name" value="HIS_KIN"/>
    <property type="match status" value="1"/>
</dbReference>
<feature type="transmembrane region" description="Helical" evidence="7">
    <location>
        <begin position="120"/>
        <end position="145"/>
    </location>
</feature>
<evidence type="ECO:0000256" key="2">
    <source>
        <dbReference type="ARBA" id="ARBA00012438"/>
    </source>
</evidence>
<dbReference type="GO" id="GO:0000155">
    <property type="term" value="F:phosphorelay sensor kinase activity"/>
    <property type="evidence" value="ECO:0007669"/>
    <property type="project" value="InterPro"/>
</dbReference>
<dbReference type="Pfam" id="PF00072">
    <property type="entry name" value="Response_reg"/>
    <property type="match status" value="1"/>
</dbReference>
<keyword evidence="7" id="KW-0472">Membrane</keyword>
<feature type="domain" description="Histidine kinase" evidence="8">
    <location>
        <begin position="674"/>
        <end position="889"/>
    </location>
</feature>
<feature type="transmembrane region" description="Helical" evidence="7">
    <location>
        <begin position="384"/>
        <end position="405"/>
    </location>
</feature>
<feature type="transmembrane region" description="Helical" evidence="7">
    <location>
        <begin position="359"/>
        <end position="378"/>
    </location>
</feature>
<comment type="catalytic activity">
    <reaction evidence="1">
        <text>ATP + protein L-histidine = ADP + protein N-phospho-L-histidine.</text>
        <dbReference type="EC" id="2.7.13.3"/>
    </reaction>
</comment>
<dbReference type="InterPro" id="IPR011006">
    <property type="entry name" value="CheY-like_superfamily"/>
</dbReference>
<dbReference type="SMART" id="SM00387">
    <property type="entry name" value="HATPase_c"/>
    <property type="match status" value="1"/>
</dbReference>
<accession>A0A9J6S6J0</accession>
<feature type="transmembrane region" description="Helical" evidence="7">
    <location>
        <begin position="306"/>
        <end position="327"/>
    </location>
</feature>